<evidence type="ECO:0000313" key="3">
    <source>
        <dbReference type="Proteomes" id="UP001501480"/>
    </source>
</evidence>
<organism evidence="2 3">
    <name type="scientific">Aeromicrobium halocynthiae</name>
    <dbReference type="NCBI Taxonomy" id="560557"/>
    <lineage>
        <taxon>Bacteria</taxon>
        <taxon>Bacillati</taxon>
        <taxon>Actinomycetota</taxon>
        <taxon>Actinomycetes</taxon>
        <taxon>Propionibacteriales</taxon>
        <taxon>Nocardioidaceae</taxon>
        <taxon>Aeromicrobium</taxon>
    </lineage>
</organism>
<dbReference type="RefSeq" id="WP_344328554.1">
    <property type="nucleotide sequence ID" value="NZ_BAAAPY010000008.1"/>
</dbReference>
<evidence type="ECO:0000313" key="2">
    <source>
        <dbReference type="EMBL" id="GAA2081577.1"/>
    </source>
</evidence>
<sequence length="124" mass="12230">MVLRSAIVSLAEAVILVLLIVDRVLEPAWEGPALVVARGAIVVAAVVVAGLAYHSWSSIEPRSGSLTVAMVGGLVGGAAITASIVGAPAGVLFGSLPLALLGLLGVVAGAVGMRIDARARTAPS</sequence>
<feature type="transmembrane region" description="Helical" evidence="1">
    <location>
        <begin position="31"/>
        <end position="53"/>
    </location>
</feature>
<protein>
    <recommendedName>
        <fullName evidence="4">Integral membrane protein</fullName>
    </recommendedName>
</protein>
<dbReference type="EMBL" id="BAAAPY010000008">
    <property type="protein sequence ID" value="GAA2081577.1"/>
    <property type="molecule type" value="Genomic_DNA"/>
</dbReference>
<keyword evidence="1" id="KW-1133">Transmembrane helix</keyword>
<name>A0ABN2W3D6_9ACTN</name>
<feature type="transmembrane region" description="Helical" evidence="1">
    <location>
        <begin position="91"/>
        <end position="111"/>
    </location>
</feature>
<proteinExistence type="predicted"/>
<keyword evidence="1" id="KW-0472">Membrane</keyword>
<keyword evidence="3" id="KW-1185">Reference proteome</keyword>
<accession>A0ABN2W3D6</accession>
<evidence type="ECO:0008006" key="4">
    <source>
        <dbReference type="Google" id="ProtNLM"/>
    </source>
</evidence>
<feature type="transmembrane region" description="Helical" evidence="1">
    <location>
        <begin position="65"/>
        <end position="85"/>
    </location>
</feature>
<reference evidence="2 3" key="1">
    <citation type="journal article" date="2019" name="Int. J. Syst. Evol. Microbiol.">
        <title>The Global Catalogue of Microorganisms (GCM) 10K type strain sequencing project: providing services to taxonomists for standard genome sequencing and annotation.</title>
        <authorList>
            <consortium name="The Broad Institute Genomics Platform"/>
            <consortium name="The Broad Institute Genome Sequencing Center for Infectious Disease"/>
            <person name="Wu L."/>
            <person name="Ma J."/>
        </authorList>
    </citation>
    <scope>NUCLEOTIDE SEQUENCE [LARGE SCALE GENOMIC DNA]</scope>
    <source>
        <strain evidence="2 3">JCM 15749</strain>
    </source>
</reference>
<comment type="caution">
    <text evidence="2">The sequence shown here is derived from an EMBL/GenBank/DDBJ whole genome shotgun (WGS) entry which is preliminary data.</text>
</comment>
<feature type="transmembrane region" description="Helical" evidence="1">
    <location>
        <begin position="7"/>
        <end position="25"/>
    </location>
</feature>
<dbReference type="Proteomes" id="UP001501480">
    <property type="component" value="Unassembled WGS sequence"/>
</dbReference>
<evidence type="ECO:0000256" key="1">
    <source>
        <dbReference type="SAM" id="Phobius"/>
    </source>
</evidence>
<gene>
    <name evidence="2" type="ORF">GCM10009821_22800</name>
</gene>
<keyword evidence="1" id="KW-0812">Transmembrane</keyword>